<evidence type="ECO:0000313" key="1">
    <source>
        <dbReference type="EMBL" id="MBW0499340.1"/>
    </source>
</evidence>
<reference evidence="1" key="1">
    <citation type="submission" date="2021-03" db="EMBL/GenBank/DDBJ databases">
        <title>Draft genome sequence of rust myrtle Austropuccinia psidii MF-1, a brazilian biotype.</title>
        <authorList>
            <person name="Quecine M.C."/>
            <person name="Pachon D.M.R."/>
            <person name="Bonatelli M.L."/>
            <person name="Correr F.H."/>
            <person name="Franceschini L.M."/>
            <person name="Leite T.F."/>
            <person name="Margarido G.R.A."/>
            <person name="Almeida C.A."/>
            <person name="Ferrarezi J.A."/>
            <person name="Labate C.A."/>
        </authorList>
    </citation>
    <scope>NUCLEOTIDE SEQUENCE</scope>
    <source>
        <strain evidence="1">MF-1</strain>
    </source>
</reference>
<accession>A0A9Q3DE48</accession>
<dbReference type="Proteomes" id="UP000765509">
    <property type="component" value="Unassembled WGS sequence"/>
</dbReference>
<keyword evidence="2" id="KW-1185">Reference proteome</keyword>
<protein>
    <submittedName>
        <fullName evidence="1">Uncharacterized protein</fullName>
    </submittedName>
</protein>
<dbReference type="AlphaFoldDB" id="A0A9Q3DE48"/>
<comment type="caution">
    <text evidence="1">The sequence shown here is derived from an EMBL/GenBank/DDBJ whole genome shotgun (WGS) entry which is preliminary data.</text>
</comment>
<gene>
    <name evidence="1" type="ORF">O181_039055</name>
</gene>
<organism evidence="1 2">
    <name type="scientific">Austropuccinia psidii MF-1</name>
    <dbReference type="NCBI Taxonomy" id="1389203"/>
    <lineage>
        <taxon>Eukaryota</taxon>
        <taxon>Fungi</taxon>
        <taxon>Dikarya</taxon>
        <taxon>Basidiomycota</taxon>
        <taxon>Pucciniomycotina</taxon>
        <taxon>Pucciniomycetes</taxon>
        <taxon>Pucciniales</taxon>
        <taxon>Sphaerophragmiaceae</taxon>
        <taxon>Austropuccinia</taxon>
    </lineage>
</organism>
<dbReference type="EMBL" id="AVOT02015219">
    <property type="protein sequence ID" value="MBW0499340.1"/>
    <property type="molecule type" value="Genomic_DNA"/>
</dbReference>
<evidence type="ECO:0000313" key="2">
    <source>
        <dbReference type="Proteomes" id="UP000765509"/>
    </source>
</evidence>
<name>A0A9Q3DE48_9BASI</name>
<sequence length="116" mass="13111">MWRKGWRLGLSHCHADRNDRTEPLSLVRTSSVSILGPPRSTSSKRALRRCPQDGELFLAKLQAGGRGSPPLRRCAIRRCSSQDCLRFQVPVPRRCLHLSDPDRPLHQHSSSLQLPP</sequence>
<proteinExistence type="predicted"/>